<dbReference type="AlphaFoldDB" id="A0A915L5G3"/>
<dbReference type="Proteomes" id="UP000887565">
    <property type="component" value="Unplaced"/>
</dbReference>
<reference evidence="2" key="1">
    <citation type="submission" date="2022-11" db="UniProtKB">
        <authorList>
            <consortium name="WormBaseParasite"/>
        </authorList>
    </citation>
    <scope>IDENTIFICATION</scope>
</reference>
<accession>A0A915L5G3</accession>
<dbReference type="WBParaSite" id="nRc.2.0.1.t46325-RA">
    <property type="protein sequence ID" value="nRc.2.0.1.t46325-RA"/>
    <property type="gene ID" value="nRc.2.0.1.g46325"/>
</dbReference>
<organism evidence="1 2">
    <name type="scientific">Romanomermis culicivorax</name>
    <name type="common">Nematode worm</name>
    <dbReference type="NCBI Taxonomy" id="13658"/>
    <lineage>
        <taxon>Eukaryota</taxon>
        <taxon>Metazoa</taxon>
        <taxon>Ecdysozoa</taxon>
        <taxon>Nematoda</taxon>
        <taxon>Enoplea</taxon>
        <taxon>Dorylaimia</taxon>
        <taxon>Mermithida</taxon>
        <taxon>Mermithoidea</taxon>
        <taxon>Mermithidae</taxon>
        <taxon>Romanomermis</taxon>
    </lineage>
</organism>
<proteinExistence type="predicted"/>
<protein>
    <submittedName>
        <fullName evidence="2">Uncharacterized protein</fullName>
    </submittedName>
</protein>
<evidence type="ECO:0000313" key="2">
    <source>
        <dbReference type="WBParaSite" id="nRc.2.0.1.t46325-RA"/>
    </source>
</evidence>
<sequence length="129" mass="15218">MPYVIDFQVYSTKYVEATLIPDTSAASIVDTFVELVSHHPQTNEKEPPQPTFDQHHNNTILMLCYPTYKNWRLGEHKQLFLWYNTLYNFRRTLSIWRGASVLSFLHLLETFCYKCKKGNRRVDDNVSNA</sequence>
<keyword evidence="1" id="KW-1185">Reference proteome</keyword>
<evidence type="ECO:0000313" key="1">
    <source>
        <dbReference type="Proteomes" id="UP000887565"/>
    </source>
</evidence>
<name>A0A915L5G3_ROMCU</name>